<dbReference type="InterPro" id="IPR035909">
    <property type="entry name" value="CheB_C"/>
</dbReference>
<evidence type="ECO:0000256" key="3">
    <source>
        <dbReference type="ARBA" id="ARBA00022801"/>
    </source>
</evidence>
<evidence type="ECO:0000259" key="8">
    <source>
        <dbReference type="PROSITE" id="PS50110"/>
    </source>
</evidence>
<evidence type="ECO:0000256" key="5">
    <source>
        <dbReference type="HAMAP-Rule" id="MF_00099"/>
    </source>
</evidence>
<keyword evidence="1 5" id="KW-0963">Cytoplasm</keyword>
<dbReference type="EMBL" id="JAIOIV010000043">
    <property type="protein sequence ID" value="MBZ0155718.1"/>
    <property type="molecule type" value="Genomic_DNA"/>
</dbReference>
<protein>
    <recommendedName>
        <fullName evidence="5">Protein-glutamate methylesterase/protein-glutamine glutaminase</fullName>
        <ecNumber evidence="5">3.1.1.61</ecNumber>
        <ecNumber evidence="5">3.5.1.44</ecNumber>
    </recommendedName>
</protein>
<evidence type="ECO:0000259" key="9">
    <source>
        <dbReference type="PROSITE" id="PS50122"/>
    </source>
</evidence>
<dbReference type="PANTHER" id="PTHR42872">
    <property type="entry name" value="PROTEIN-GLUTAMATE METHYLESTERASE/PROTEIN-GLUTAMINE GLUTAMINASE"/>
    <property type="match status" value="1"/>
</dbReference>
<keyword evidence="10" id="KW-0808">Transferase</keyword>
<evidence type="ECO:0000256" key="4">
    <source>
        <dbReference type="ARBA" id="ARBA00048267"/>
    </source>
</evidence>
<comment type="caution">
    <text evidence="10">The sequence shown here is derived from an EMBL/GenBank/DDBJ whole genome shotgun (WGS) entry which is preliminary data.</text>
</comment>
<feature type="active site" evidence="5 6">
    <location>
        <position position="164"/>
    </location>
</feature>
<dbReference type="PROSITE" id="PS50122">
    <property type="entry name" value="CHEB"/>
    <property type="match status" value="1"/>
</dbReference>
<dbReference type="SUPFAM" id="SSF52172">
    <property type="entry name" value="CheY-like"/>
    <property type="match status" value="1"/>
</dbReference>
<dbReference type="AlphaFoldDB" id="A0A953M1I9"/>
<evidence type="ECO:0000256" key="1">
    <source>
        <dbReference type="ARBA" id="ARBA00022490"/>
    </source>
</evidence>
<dbReference type="PIRSF" id="PIRSF000876">
    <property type="entry name" value="RR_chemtxs_CheB"/>
    <property type="match status" value="1"/>
</dbReference>
<comment type="function">
    <text evidence="5">Involved in chemotaxis. Part of a chemotaxis signal transduction system that modulates chemotaxis in response to various stimuli. Catalyzes the demethylation of specific methylglutamate residues introduced into the chemoreceptors (methyl-accepting chemotaxis proteins or MCP) by CheR. Also mediates the irreversible deamidation of specific glutamine residues to glutamic acid.</text>
</comment>
<comment type="PTM">
    <text evidence="5">Phosphorylated by CheA. Phosphorylation of the N-terminal regulatory domain activates the methylesterase activity.</text>
</comment>
<dbReference type="Gene3D" id="3.40.50.2300">
    <property type="match status" value="1"/>
</dbReference>
<reference evidence="10" key="1">
    <citation type="journal article" date="2021" name="bioRxiv">
        <title>Unraveling nitrogen, sulfur and carbon metabolic pathways and microbial community transcriptional responses to substrate deprivation and toxicity stresses in a bioreactor mimicking anoxic brackish coastal sediment conditions.</title>
        <authorList>
            <person name="Martins P.D."/>
            <person name="Echeveste M.J."/>
            <person name="Arshad A."/>
            <person name="Kurth J."/>
            <person name="Ouboter H."/>
            <person name="Jetten M.S.M."/>
            <person name="Welte C.U."/>
        </authorList>
    </citation>
    <scope>NUCLEOTIDE SEQUENCE</scope>
    <source>
        <strain evidence="10">MAG_39</strain>
    </source>
</reference>
<dbReference type="PANTHER" id="PTHR42872:SF6">
    <property type="entry name" value="PROTEIN-GLUTAMATE METHYLESTERASE_PROTEIN-GLUTAMINE GLUTAMINASE"/>
    <property type="match status" value="1"/>
</dbReference>
<feature type="active site" evidence="5 6">
    <location>
        <position position="284"/>
    </location>
</feature>
<dbReference type="InterPro" id="IPR000673">
    <property type="entry name" value="Sig_transdc_resp-reg_Me-estase"/>
</dbReference>
<dbReference type="GO" id="GO:0006935">
    <property type="term" value="P:chemotaxis"/>
    <property type="evidence" value="ECO:0007669"/>
    <property type="project" value="UniProtKB-UniRule"/>
</dbReference>
<dbReference type="GO" id="GO:0050568">
    <property type="term" value="F:protein-glutamine glutaminase activity"/>
    <property type="evidence" value="ECO:0007669"/>
    <property type="project" value="UniProtKB-UniRule"/>
</dbReference>
<dbReference type="InterPro" id="IPR008248">
    <property type="entry name" value="CheB-like"/>
</dbReference>
<proteinExistence type="inferred from homology"/>
<evidence type="ECO:0000313" key="11">
    <source>
        <dbReference type="Proteomes" id="UP000705867"/>
    </source>
</evidence>
<feature type="domain" description="Response regulatory" evidence="8">
    <location>
        <begin position="5"/>
        <end position="120"/>
    </location>
</feature>
<feature type="domain" description="CheB-type methylesterase" evidence="9">
    <location>
        <begin position="152"/>
        <end position="342"/>
    </location>
</feature>
<dbReference type="EC" id="3.5.1.44" evidence="5"/>
<evidence type="ECO:0000256" key="6">
    <source>
        <dbReference type="PROSITE-ProRule" id="PRU00050"/>
    </source>
</evidence>
<dbReference type="GO" id="GO:0008168">
    <property type="term" value="F:methyltransferase activity"/>
    <property type="evidence" value="ECO:0007669"/>
    <property type="project" value="UniProtKB-KW"/>
</dbReference>
<comment type="catalytic activity">
    <reaction evidence="5">
        <text>L-glutaminyl-[protein] + H2O = L-glutamyl-[protein] + NH4(+)</text>
        <dbReference type="Rhea" id="RHEA:16441"/>
        <dbReference type="Rhea" id="RHEA-COMP:10207"/>
        <dbReference type="Rhea" id="RHEA-COMP:10208"/>
        <dbReference type="ChEBI" id="CHEBI:15377"/>
        <dbReference type="ChEBI" id="CHEBI:28938"/>
        <dbReference type="ChEBI" id="CHEBI:29973"/>
        <dbReference type="ChEBI" id="CHEBI:30011"/>
        <dbReference type="EC" id="3.5.1.44"/>
    </reaction>
</comment>
<dbReference type="PROSITE" id="PS50110">
    <property type="entry name" value="RESPONSE_REGULATORY"/>
    <property type="match status" value="1"/>
</dbReference>
<feature type="active site" evidence="5 6">
    <location>
        <position position="191"/>
    </location>
</feature>
<keyword evidence="2 5" id="KW-0145">Chemotaxis</keyword>
<accession>A0A953M1I9</accession>
<dbReference type="EC" id="3.1.1.61" evidence="5"/>
<dbReference type="GO" id="GO:0000156">
    <property type="term" value="F:phosphorelay response regulator activity"/>
    <property type="evidence" value="ECO:0007669"/>
    <property type="project" value="InterPro"/>
</dbReference>
<reference evidence="10" key="2">
    <citation type="submission" date="2021-08" db="EMBL/GenBank/DDBJ databases">
        <authorList>
            <person name="Dalcin Martins P."/>
        </authorList>
    </citation>
    <scope>NUCLEOTIDE SEQUENCE</scope>
    <source>
        <strain evidence="10">MAG_39</strain>
    </source>
</reference>
<dbReference type="Proteomes" id="UP000705867">
    <property type="component" value="Unassembled WGS sequence"/>
</dbReference>
<evidence type="ECO:0000256" key="7">
    <source>
        <dbReference type="PROSITE-ProRule" id="PRU00169"/>
    </source>
</evidence>
<comment type="domain">
    <text evidence="5">Contains a C-terminal catalytic domain, and an N-terminal region which modulates catalytic activity.</text>
</comment>
<dbReference type="GO" id="GO:0032259">
    <property type="term" value="P:methylation"/>
    <property type="evidence" value="ECO:0007669"/>
    <property type="project" value="UniProtKB-KW"/>
</dbReference>
<gene>
    <name evidence="5 10" type="primary">cheB</name>
    <name evidence="10" type="ORF">K8I29_05815</name>
</gene>
<sequence>MKQIRVLVADDSGFARELIIAILSTDSEIRVVGEAVNGRDAVEKVKALKPDIVTLDIEMPVMDGLEAIEEIMASHAVPILVVTTRGDARTAYAAIAKGALDLVAKPDINLEEAQEFIDKIKLLSKIRVITHLSGKRIPKEEKEALKPVFKGGASEDRIVAIASSTGGPEALSIILSRLPSPFPCPIVIAQHISDGFVSGMVEWLKKIAKREVKVPAAGEPLAPGVAYVSPSERHMEVTGSRRIAFVERHPKDIYRPSCDLLLSSVAEVYGSRGIGIILTGMGSDGVQGLERIKTAGGVTVAQDEKTSVVFGMPKVAIERGCVDSILSLDEISGEITRLLYAGGTPADSALRSVRR</sequence>
<evidence type="ECO:0000256" key="2">
    <source>
        <dbReference type="ARBA" id="ARBA00022500"/>
    </source>
</evidence>
<comment type="catalytic activity">
    <reaction evidence="4 5">
        <text>[protein]-L-glutamate 5-O-methyl ester + H2O = L-glutamyl-[protein] + methanol + H(+)</text>
        <dbReference type="Rhea" id="RHEA:23236"/>
        <dbReference type="Rhea" id="RHEA-COMP:10208"/>
        <dbReference type="Rhea" id="RHEA-COMP:10311"/>
        <dbReference type="ChEBI" id="CHEBI:15377"/>
        <dbReference type="ChEBI" id="CHEBI:15378"/>
        <dbReference type="ChEBI" id="CHEBI:17790"/>
        <dbReference type="ChEBI" id="CHEBI:29973"/>
        <dbReference type="ChEBI" id="CHEBI:82795"/>
        <dbReference type="EC" id="3.1.1.61"/>
    </reaction>
</comment>
<dbReference type="InterPro" id="IPR001789">
    <property type="entry name" value="Sig_transdc_resp-reg_receiver"/>
</dbReference>
<keyword evidence="3 5" id="KW-0378">Hydrolase</keyword>
<keyword evidence="10" id="KW-0489">Methyltransferase</keyword>
<evidence type="ECO:0000313" key="10">
    <source>
        <dbReference type="EMBL" id="MBZ0155718.1"/>
    </source>
</evidence>
<dbReference type="GO" id="GO:0008984">
    <property type="term" value="F:protein-glutamate methylesterase activity"/>
    <property type="evidence" value="ECO:0007669"/>
    <property type="project" value="UniProtKB-UniRule"/>
</dbReference>
<feature type="modified residue" description="4-aspartylphosphate" evidence="5 7">
    <location>
        <position position="56"/>
    </location>
</feature>
<comment type="subcellular location">
    <subcellularLocation>
        <location evidence="5">Cytoplasm</location>
    </subcellularLocation>
</comment>
<dbReference type="GO" id="GO:0005737">
    <property type="term" value="C:cytoplasm"/>
    <property type="evidence" value="ECO:0007669"/>
    <property type="project" value="UniProtKB-SubCell"/>
</dbReference>
<dbReference type="SMART" id="SM00448">
    <property type="entry name" value="REC"/>
    <property type="match status" value="1"/>
</dbReference>
<name>A0A953M1I9_9BACT</name>
<comment type="similarity">
    <text evidence="5">Belongs to the CheB family.</text>
</comment>
<dbReference type="SUPFAM" id="SSF52738">
    <property type="entry name" value="Methylesterase CheB, C-terminal domain"/>
    <property type="match status" value="1"/>
</dbReference>
<dbReference type="Gene3D" id="3.40.50.180">
    <property type="entry name" value="Methylesterase CheB, C-terminal domain"/>
    <property type="match status" value="1"/>
</dbReference>
<dbReference type="CDD" id="cd16432">
    <property type="entry name" value="CheB_Rec"/>
    <property type="match status" value="1"/>
</dbReference>
<dbReference type="CDD" id="cd17541">
    <property type="entry name" value="REC_CheB-like"/>
    <property type="match status" value="1"/>
</dbReference>
<organism evidence="10 11">
    <name type="scientific">Candidatus Nitrobium versatile</name>
    <dbReference type="NCBI Taxonomy" id="2884831"/>
    <lineage>
        <taxon>Bacteria</taxon>
        <taxon>Pseudomonadati</taxon>
        <taxon>Nitrospirota</taxon>
        <taxon>Nitrospiria</taxon>
        <taxon>Nitrospirales</taxon>
        <taxon>Nitrospiraceae</taxon>
        <taxon>Candidatus Nitrobium</taxon>
    </lineage>
</organism>
<keyword evidence="5 7" id="KW-0597">Phosphoprotein</keyword>
<dbReference type="InterPro" id="IPR011006">
    <property type="entry name" value="CheY-like_superfamily"/>
</dbReference>
<dbReference type="HAMAP" id="MF_00099">
    <property type="entry name" value="CheB_chemtxs"/>
    <property type="match status" value="1"/>
</dbReference>
<dbReference type="NCBIfam" id="NF001965">
    <property type="entry name" value="PRK00742.1"/>
    <property type="match status" value="1"/>
</dbReference>
<dbReference type="Pfam" id="PF01339">
    <property type="entry name" value="CheB_methylest"/>
    <property type="match status" value="1"/>
</dbReference>
<dbReference type="Pfam" id="PF00072">
    <property type="entry name" value="Response_reg"/>
    <property type="match status" value="1"/>
</dbReference>